<dbReference type="InterPro" id="IPR013187">
    <property type="entry name" value="F-box-assoc_dom_typ3"/>
</dbReference>
<dbReference type="Pfam" id="PF08268">
    <property type="entry name" value="FBA_3"/>
    <property type="match status" value="1"/>
</dbReference>
<gene>
    <name evidence="4" type="primary">LOC104715804</name>
</gene>
<dbReference type="InterPro" id="IPR017451">
    <property type="entry name" value="F-box-assoc_interact_dom"/>
</dbReference>
<dbReference type="PANTHER" id="PTHR31111:SF138">
    <property type="entry name" value="F-BOX ASSOCIATED DOMAIN-CONTAINING PROTEIN"/>
    <property type="match status" value="1"/>
</dbReference>
<organism evidence="3 4">
    <name type="scientific">Camelina sativa</name>
    <name type="common">False flax</name>
    <name type="synonym">Myagrum sativum</name>
    <dbReference type="NCBI Taxonomy" id="90675"/>
    <lineage>
        <taxon>Eukaryota</taxon>
        <taxon>Viridiplantae</taxon>
        <taxon>Streptophyta</taxon>
        <taxon>Embryophyta</taxon>
        <taxon>Tracheophyta</taxon>
        <taxon>Spermatophyta</taxon>
        <taxon>Magnoliopsida</taxon>
        <taxon>eudicotyledons</taxon>
        <taxon>Gunneridae</taxon>
        <taxon>Pentapetalae</taxon>
        <taxon>rosids</taxon>
        <taxon>malvids</taxon>
        <taxon>Brassicales</taxon>
        <taxon>Brassicaceae</taxon>
        <taxon>Camelineae</taxon>
        <taxon>Camelina</taxon>
    </lineage>
</organism>
<evidence type="ECO:0000313" key="3">
    <source>
        <dbReference type="Proteomes" id="UP000694864"/>
    </source>
</evidence>
<reference evidence="4" key="2">
    <citation type="submission" date="2025-08" db="UniProtKB">
        <authorList>
            <consortium name="RefSeq"/>
        </authorList>
    </citation>
    <scope>IDENTIFICATION</scope>
    <source>
        <tissue evidence="4">Leaf</tissue>
    </source>
</reference>
<dbReference type="Pfam" id="PF00646">
    <property type="entry name" value="F-box"/>
    <property type="match status" value="1"/>
</dbReference>
<evidence type="ECO:0000313" key="4">
    <source>
        <dbReference type="RefSeq" id="XP_010431480.1"/>
    </source>
</evidence>
<evidence type="ECO:0000259" key="2">
    <source>
        <dbReference type="Pfam" id="PF08268"/>
    </source>
</evidence>
<keyword evidence="3" id="KW-1185">Reference proteome</keyword>
<dbReference type="PANTHER" id="PTHR31111">
    <property type="entry name" value="BNAA05G37150D PROTEIN-RELATED"/>
    <property type="match status" value="1"/>
</dbReference>
<dbReference type="GeneID" id="104715804"/>
<dbReference type="Proteomes" id="UP000694864">
    <property type="component" value="Chromosome 9"/>
</dbReference>
<feature type="domain" description="F-box" evidence="1">
    <location>
        <begin position="11"/>
        <end position="47"/>
    </location>
</feature>
<evidence type="ECO:0000259" key="1">
    <source>
        <dbReference type="Pfam" id="PF00646"/>
    </source>
</evidence>
<dbReference type="InterPro" id="IPR001810">
    <property type="entry name" value="F-box_dom"/>
</dbReference>
<name>A0ABM0TU59_CAMSA</name>
<proteinExistence type="predicted"/>
<sequence length="352" mass="40117">MEKSISFETCPEELREEIVLRSPLKSLAKLVGVSRKWSSIIRGEDFKARYLSLSKERPRVLLAAAEIIKLLPDSAATEEEEEVWLSVMFRSVYQEEEPLLSSGLQEIRVRVLGATSFRACQPIRGVICLHFTTNEIVIFNPCTGKSQTLPDIQADANHFLVSFFGYDETRDVFKVLCMALDGPFGDRPREAQILTCKGGQESVVMSFNMSSEEFTAVQVPEGVNFRGGWSLVKYKKKIALSRMVDHNNGELQLWVRKATGGWSSERFVIPDWKDTVGNTRFHFKGTVGKSILVFYQVSIVKDSRSTSLLYFDKSTQRLRRYDFQDLYDAPPLKLPYPAVQLFLDHCDSTWLL</sequence>
<protein>
    <submittedName>
        <fullName evidence="4">F-box protein At1g70390</fullName>
    </submittedName>
</protein>
<dbReference type="NCBIfam" id="TIGR01640">
    <property type="entry name" value="F_box_assoc_1"/>
    <property type="match status" value="1"/>
</dbReference>
<feature type="domain" description="F-box associated beta-propeller type 3" evidence="2">
    <location>
        <begin position="200"/>
        <end position="345"/>
    </location>
</feature>
<reference evidence="3" key="1">
    <citation type="journal article" date="2014" name="Nat. Commun.">
        <title>The emerging biofuel crop Camelina sativa retains a highly undifferentiated hexaploid genome structure.</title>
        <authorList>
            <person name="Kagale S."/>
            <person name="Koh C."/>
            <person name="Nixon J."/>
            <person name="Bollina V."/>
            <person name="Clarke W.E."/>
            <person name="Tuteja R."/>
            <person name="Spillane C."/>
            <person name="Robinson S.J."/>
            <person name="Links M.G."/>
            <person name="Clarke C."/>
            <person name="Higgins E.E."/>
            <person name="Huebert T."/>
            <person name="Sharpe A.G."/>
            <person name="Parkin I.A."/>
        </authorList>
    </citation>
    <scope>NUCLEOTIDE SEQUENCE [LARGE SCALE GENOMIC DNA]</scope>
    <source>
        <strain evidence="3">cv. DH55</strain>
    </source>
</reference>
<dbReference type="RefSeq" id="XP_010431480.1">
    <property type="nucleotide sequence ID" value="XM_010433178.1"/>
</dbReference>
<accession>A0ABM0TU59</accession>